<dbReference type="AlphaFoldDB" id="A0AAV3ZWB7"/>
<evidence type="ECO:0000313" key="3">
    <source>
        <dbReference type="Proteomes" id="UP000735302"/>
    </source>
</evidence>
<accession>A0AAV3ZWB7</accession>
<sequence>MHFRYSSSRMAAPPKHDRTVKPKEDDDVEDPVETMINKTGCLQLHYAVQECMGEKQDWRLCQKEVTEFRKCMEQGMKKKLKG</sequence>
<feature type="compositionally biased region" description="Basic and acidic residues" evidence="1">
    <location>
        <begin position="14"/>
        <end position="24"/>
    </location>
</feature>
<dbReference type="PANTHER" id="PTHR13639">
    <property type="entry name" value="CYTOCHROME C OXIDASE ASSEMBLY FACTOR 4 HOMOLOG, MITOCHONDRIAL"/>
    <property type="match status" value="1"/>
</dbReference>
<protein>
    <submittedName>
        <fullName evidence="2">Coiled-coil-helix-coiled-coil-helix domain-containing protein 8</fullName>
    </submittedName>
</protein>
<keyword evidence="3" id="KW-1185">Reference proteome</keyword>
<dbReference type="Proteomes" id="UP000735302">
    <property type="component" value="Unassembled WGS sequence"/>
</dbReference>
<reference evidence="2 3" key="1">
    <citation type="journal article" date="2021" name="Elife">
        <title>Chloroplast acquisition without the gene transfer in kleptoplastic sea slugs, Plakobranchus ocellatus.</title>
        <authorList>
            <person name="Maeda T."/>
            <person name="Takahashi S."/>
            <person name="Yoshida T."/>
            <person name="Shimamura S."/>
            <person name="Takaki Y."/>
            <person name="Nagai Y."/>
            <person name="Toyoda A."/>
            <person name="Suzuki Y."/>
            <person name="Arimoto A."/>
            <person name="Ishii H."/>
            <person name="Satoh N."/>
            <person name="Nishiyama T."/>
            <person name="Hasebe M."/>
            <person name="Maruyama T."/>
            <person name="Minagawa J."/>
            <person name="Obokata J."/>
            <person name="Shigenobu S."/>
        </authorList>
    </citation>
    <scope>NUCLEOTIDE SEQUENCE [LARGE SCALE GENOMIC DNA]</scope>
</reference>
<organism evidence="2 3">
    <name type="scientific">Plakobranchus ocellatus</name>
    <dbReference type="NCBI Taxonomy" id="259542"/>
    <lineage>
        <taxon>Eukaryota</taxon>
        <taxon>Metazoa</taxon>
        <taxon>Spiralia</taxon>
        <taxon>Lophotrochozoa</taxon>
        <taxon>Mollusca</taxon>
        <taxon>Gastropoda</taxon>
        <taxon>Heterobranchia</taxon>
        <taxon>Euthyneura</taxon>
        <taxon>Panpulmonata</taxon>
        <taxon>Sacoglossa</taxon>
        <taxon>Placobranchoidea</taxon>
        <taxon>Plakobranchidae</taxon>
        <taxon>Plakobranchus</taxon>
    </lineage>
</organism>
<dbReference type="InterPro" id="IPR039870">
    <property type="entry name" value="Coa4-like"/>
</dbReference>
<evidence type="ECO:0000313" key="2">
    <source>
        <dbReference type="EMBL" id="GFN98919.1"/>
    </source>
</evidence>
<name>A0AAV3ZWB7_9GAST</name>
<proteinExistence type="predicted"/>
<gene>
    <name evidence="2" type="ORF">PoB_002542500</name>
</gene>
<feature type="region of interest" description="Disordered" evidence="1">
    <location>
        <begin position="1"/>
        <end position="30"/>
    </location>
</feature>
<dbReference type="GO" id="GO:0033617">
    <property type="term" value="P:mitochondrial respiratory chain complex IV assembly"/>
    <property type="evidence" value="ECO:0007669"/>
    <property type="project" value="InterPro"/>
</dbReference>
<comment type="caution">
    <text evidence="2">The sequence shown here is derived from an EMBL/GenBank/DDBJ whole genome shotgun (WGS) entry which is preliminary data.</text>
</comment>
<dbReference type="GO" id="GO:0005758">
    <property type="term" value="C:mitochondrial intermembrane space"/>
    <property type="evidence" value="ECO:0007669"/>
    <property type="project" value="InterPro"/>
</dbReference>
<dbReference type="EMBL" id="BLXT01002912">
    <property type="protein sequence ID" value="GFN98919.1"/>
    <property type="molecule type" value="Genomic_DNA"/>
</dbReference>
<evidence type="ECO:0000256" key="1">
    <source>
        <dbReference type="SAM" id="MobiDB-lite"/>
    </source>
</evidence>
<dbReference type="PANTHER" id="PTHR13639:SF2">
    <property type="entry name" value="CYTOCHROME C OXIDASE ASSEMBLY FACTOR 4 HOMOLOG, MITOCHONDRIAL"/>
    <property type="match status" value="1"/>
</dbReference>